<keyword evidence="6" id="KW-1185">Reference proteome</keyword>
<dbReference type="AlphaFoldDB" id="A0A4Z0BH51"/>
<dbReference type="SUPFAM" id="SSF51735">
    <property type="entry name" value="NAD(P)-binding Rossmann-fold domains"/>
    <property type="match status" value="1"/>
</dbReference>
<evidence type="ECO:0000259" key="4">
    <source>
        <dbReference type="SMART" id="SM00822"/>
    </source>
</evidence>
<dbReference type="InterPro" id="IPR002347">
    <property type="entry name" value="SDR_fam"/>
</dbReference>
<comment type="similarity">
    <text evidence="1 3">Belongs to the short-chain dehydrogenases/reductases (SDR) family.</text>
</comment>
<evidence type="ECO:0000256" key="3">
    <source>
        <dbReference type="RuleBase" id="RU000363"/>
    </source>
</evidence>
<dbReference type="PRINTS" id="PR00081">
    <property type="entry name" value="GDHRDH"/>
</dbReference>
<evidence type="ECO:0000313" key="6">
    <source>
        <dbReference type="Proteomes" id="UP000297564"/>
    </source>
</evidence>
<dbReference type="OrthoDB" id="9809287at2"/>
<proteinExistence type="inferred from homology"/>
<keyword evidence="2" id="KW-0560">Oxidoreductase</keyword>
<dbReference type="SMART" id="SM00822">
    <property type="entry name" value="PKS_KR"/>
    <property type="match status" value="1"/>
</dbReference>
<dbReference type="InterPro" id="IPR036291">
    <property type="entry name" value="NAD(P)-bd_dom_sf"/>
</dbReference>
<dbReference type="PANTHER" id="PTHR43008:SF4">
    <property type="entry name" value="CHAIN DEHYDROGENASE, PUTATIVE (AFU_ORTHOLOGUE AFUA_4G08710)-RELATED"/>
    <property type="match status" value="1"/>
</dbReference>
<dbReference type="GO" id="GO:0050664">
    <property type="term" value="F:oxidoreductase activity, acting on NAD(P)H, oxygen as acceptor"/>
    <property type="evidence" value="ECO:0007669"/>
    <property type="project" value="TreeGrafter"/>
</dbReference>
<evidence type="ECO:0000313" key="5">
    <source>
        <dbReference type="EMBL" id="TFY97454.1"/>
    </source>
</evidence>
<dbReference type="Pfam" id="PF00106">
    <property type="entry name" value="adh_short"/>
    <property type="match status" value="1"/>
</dbReference>
<dbReference type="PANTHER" id="PTHR43008">
    <property type="entry name" value="BENZIL REDUCTASE"/>
    <property type="match status" value="1"/>
</dbReference>
<feature type="domain" description="Ketoreductase" evidence="4">
    <location>
        <begin position="8"/>
        <end position="192"/>
    </location>
</feature>
<dbReference type="PRINTS" id="PR00080">
    <property type="entry name" value="SDRFAMILY"/>
</dbReference>
<comment type="caution">
    <text evidence="5">The sequence shown here is derived from an EMBL/GenBank/DDBJ whole genome shotgun (WGS) entry which is preliminary data.</text>
</comment>
<evidence type="ECO:0000256" key="1">
    <source>
        <dbReference type="ARBA" id="ARBA00006484"/>
    </source>
</evidence>
<dbReference type="EMBL" id="SMLL01000007">
    <property type="protein sequence ID" value="TFY97454.1"/>
    <property type="molecule type" value="Genomic_DNA"/>
</dbReference>
<dbReference type="RefSeq" id="WP_135286620.1">
    <property type="nucleotide sequence ID" value="NZ_SMLL01000007.1"/>
</dbReference>
<gene>
    <name evidence="5" type="ORF">EZ242_18195</name>
</gene>
<evidence type="ECO:0000256" key="2">
    <source>
        <dbReference type="ARBA" id="ARBA00023002"/>
    </source>
</evidence>
<dbReference type="InterPro" id="IPR057326">
    <property type="entry name" value="KR_dom"/>
</dbReference>
<sequence length="264" mass="27027">MAPQLDGKVALVTGAAGGIGRAVAERFLAEGARVLAFDRREATLAGKPEAWAAVTGDVRSPADNERAVAHALSRFGRLDVFVGNAGIYDNRRSFRGFSPAELDRAFDELFAVDVKGYLLGARAALDALTATRGCIVFTSSVSGTHAGFGGVLYIAAKHAVNGLTRQLALELAPHVRVNAVAPGFVPTGLSGIECLAQGQGSGGPTPADMPLQAIAQPQDYAAAYVFLASDASARTATGTVLALDAGTAVRGPRPASWDAPGPTG</sequence>
<dbReference type="FunFam" id="3.40.50.720:FF:000084">
    <property type="entry name" value="Short-chain dehydrogenase reductase"/>
    <property type="match status" value="1"/>
</dbReference>
<reference evidence="5 6" key="1">
    <citation type="submission" date="2019-03" db="EMBL/GenBank/DDBJ databases">
        <title>Ramlibacter rhizophilus CCTCC AB2015357, whole genome shotgun sequence.</title>
        <authorList>
            <person name="Zhang X."/>
            <person name="Feng G."/>
            <person name="Zhu H."/>
        </authorList>
    </citation>
    <scope>NUCLEOTIDE SEQUENCE [LARGE SCALE GENOMIC DNA]</scope>
    <source>
        <strain evidence="5 6">CCTCC AB2015357</strain>
    </source>
</reference>
<dbReference type="Gene3D" id="3.40.50.720">
    <property type="entry name" value="NAD(P)-binding Rossmann-like Domain"/>
    <property type="match status" value="1"/>
</dbReference>
<dbReference type="Proteomes" id="UP000297564">
    <property type="component" value="Unassembled WGS sequence"/>
</dbReference>
<name>A0A4Z0BH51_9BURK</name>
<accession>A0A4Z0BH51</accession>
<organism evidence="5 6">
    <name type="scientific">Ramlibacter rhizophilus</name>
    <dbReference type="NCBI Taxonomy" id="1781167"/>
    <lineage>
        <taxon>Bacteria</taxon>
        <taxon>Pseudomonadati</taxon>
        <taxon>Pseudomonadota</taxon>
        <taxon>Betaproteobacteria</taxon>
        <taxon>Burkholderiales</taxon>
        <taxon>Comamonadaceae</taxon>
        <taxon>Ramlibacter</taxon>
    </lineage>
</organism>
<protein>
    <submittedName>
        <fullName evidence="5">SDR family oxidoreductase</fullName>
    </submittedName>
</protein>